<evidence type="ECO:0000256" key="3">
    <source>
        <dbReference type="SAM" id="SignalP"/>
    </source>
</evidence>
<dbReference type="PANTHER" id="PTHR23211:SF0">
    <property type="entry name" value="TRANS-GOLGI NETWORK INTEGRAL MEMBRANE PROTEIN 2"/>
    <property type="match status" value="1"/>
</dbReference>
<keyword evidence="2" id="KW-1133">Transmembrane helix</keyword>
<dbReference type="Pfam" id="PF17818">
    <property type="entry name" value="KCT2"/>
    <property type="match status" value="1"/>
</dbReference>
<keyword evidence="2" id="KW-0472">Membrane</keyword>
<gene>
    <name evidence="4" type="ORF">FD755_009095</name>
</gene>
<protein>
    <recommendedName>
        <fullName evidence="6">Trans-golgi network protein 2</fullName>
    </recommendedName>
</protein>
<sequence length="418" mass="44436">MRFPVSFVLLSVVAAAPSNPTLAPGPVIFTVACRPLTSLLPCPNLATAPVASPPLRFARCHDLRSPFSPTASLQPHSFSVSDLLLSSAPVAGAGAPKEDQASAGSSGQHGLITQSKEHINQTFLNHTDAKTGSGSAGADQGPGKTNPDNSTDELRLGKTDSDISVAKQDSKKTDPGDSGTEHHPERADPGNSGSVQRPTTTDSDNSGTEQHSGRADPGNSPTDQSNKLVSSPSSDNKESTKLHVNTVAGKPLQTSRTEPGEKVLADPSSPQQEGEGKPLELTEDVEPKETEEGDTEPEEDAPLKEEKDMVGPASRENREGTLSNTWSKKDDLYKDNLGNASAESSHFFAYLVTAAILVAILYIAYHNKRKIIAFVLEGKRSKVTRRPKATDYQRLDQKVRGGRNTQSQMDAAMGLCLV</sequence>
<evidence type="ECO:0000313" key="4">
    <source>
        <dbReference type="EMBL" id="KAB0381311.1"/>
    </source>
</evidence>
<feature type="compositionally biased region" description="Acidic residues" evidence="1">
    <location>
        <begin position="291"/>
        <end position="300"/>
    </location>
</feature>
<reference evidence="4 5" key="1">
    <citation type="submission" date="2019-06" db="EMBL/GenBank/DDBJ databases">
        <title>Discovery of a novel chromosome fission-fusion reversal in muntjac.</title>
        <authorList>
            <person name="Mudd A.B."/>
            <person name="Bredeson J.V."/>
            <person name="Baum R."/>
            <person name="Hockemeyer D."/>
            <person name="Rokhsar D.S."/>
        </authorList>
    </citation>
    <scope>NUCLEOTIDE SEQUENCE [LARGE SCALE GENOMIC DNA]</scope>
    <source>
        <strain evidence="4">UCam_UCB_Mr</strain>
        <tissue evidence="4">Fibroblast cell line</tissue>
    </source>
</reference>
<feature type="compositionally biased region" description="Basic and acidic residues" evidence="1">
    <location>
        <begin position="152"/>
        <end position="161"/>
    </location>
</feature>
<feature type="chain" id="PRO_5023868385" description="Trans-golgi network protein 2" evidence="3">
    <location>
        <begin position="16"/>
        <end position="418"/>
    </location>
</feature>
<feature type="compositionally biased region" description="Polar residues" evidence="1">
    <location>
        <begin position="219"/>
        <end position="234"/>
    </location>
</feature>
<accession>A0A5J5MPR9</accession>
<evidence type="ECO:0000256" key="1">
    <source>
        <dbReference type="SAM" id="MobiDB-lite"/>
    </source>
</evidence>
<feature type="signal peptide" evidence="3">
    <location>
        <begin position="1"/>
        <end position="15"/>
    </location>
</feature>
<feature type="compositionally biased region" description="Basic and acidic residues" evidence="1">
    <location>
        <begin position="301"/>
        <end position="319"/>
    </location>
</feature>
<comment type="caution">
    <text evidence="4">The sequence shown here is derived from an EMBL/GenBank/DDBJ whole genome shotgun (WGS) entry which is preliminary data.</text>
</comment>
<dbReference type="PROSITE" id="PS51257">
    <property type="entry name" value="PROKAR_LIPOPROTEIN"/>
    <property type="match status" value="1"/>
</dbReference>
<dbReference type="GO" id="GO:0005802">
    <property type="term" value="C:trans-Golgi network"/>
    <property type="evidence" value="ECO:0007669"/>
    <property type="project" value="TreeGrafter"/>
</dbReference>
<feature type="compositionally biased region" description="Basic and acidic residues" evidence="1">
    <location>
        <begin position="274"/>
        <end position="290"/>
    </location>
</feature>
<dbReference type="GO" id="GO:0030140">
    <property type="term" value="C:trans-Golgi network transport vesicle"/>
    <property type="evidence" value="ECO:0007669"/>
    <property type="project" value="TreeGrafter"/>
</dbReference>
<proteinExistence type="predicted"/>
<dbReference type="GO" id="GO:0005768">
    <property type="term" value="C:endosome"/>
    <property type="evidence" value="ECO:0007669"/>
    <property type="project" value="TreeGrafter"/>
</dbReference>
<keyword evidence="3" id="KW-0732">Signal</keyword>
<name>A0A5J5MPR9_MUNRE</name>
<evidence type="ECO:0000256" key="2">
    <source>
        <dbReference type="SAM" id="Phobius"/>
    </source>
</evidence>
<dbReference type="Proteomes" id="UP000326062">
    <property type="component" value="Chromosome 3"/>
</dbReference>
<keyword evidence="5" id="KW-1185">Reference proteome</keyword>
<evidence type="ECO:0000313" key="5">
    <source>
        <dbReference type="Proteomes" id="UP000326062"/>
    </source>
</evidence>
<organism evidence="4 5">
    <name type="scientific">Muntiacus reevesi</name>
    <name type="common">Reeves' muntjac</name>
    <name type="synonym">Cervus reevesi</name>
    <dbReference type="NCBI Taxonomy" id="9886"/>
    <lineage>
        <taxon>Eukaryota</taxon>
        <taxon>Metazoa</taxon>
        <taxon>Chordata</taxon>
        <taxon>Craniata</taxon>
        <taxon>Vertebrata</taxon>
        <taxon>Euteleostomi</taxon>
        <taxon>Mammalia</taxon>
        <taxon>Eutheria</taxon>
        <taxon>Laurasiatheria</taxon>
        <taxon>Artiodactyla</taxon>
        <taxon>Ruminantia</taxon>
        <taxon>Pecora</taxon>
        <taxon>Cervidae</taxon>
        <taxon>Muntiacinae</taxon>
        <taxon>Muntiacus</taxon>
    </lineage>
</organism>
<feature type="transmembrane region" description="Helical" evidence="2">
    <location>
        <begin position="347"/>
        <end position="365"/>
    </location>
</feature>
<dbReference type="AlphaFoldDB" id="A0A5J5MPR9"/>
<feature type="compositionally biased region" description="Polar residues" evidence="1">
    <location>
        <begin position="191"/>
        <end position="210"/>
    </location>
</feature>
<dbReference type="EMBL" id="VCEB01000003">
    <property type="protein sequence ID" value="KAB0381311.1"/>
    <property type="molecule type" value="Genomic_DNA"/>
</dbReference>
<feature type="region of interest" description="Disordered" evidence="1">
    <location>
        <begin position="127"/>
        <end position="331"/>
    </location>
</feature>
<evidence type="ECO:0008006" key="6">
    <source>
        <dbReference type="Google" id="ProtNLM"/>
    </source>
</evidence>
<keyword evidence="2" id="KW-0812">Transmembrane</keyword>
<dbReference type="PANTHER" id="PTHR23211">
    <property type="entry name" value="TRANS-GOLGI NETWORK INTEGRAL MEMBRANE PROTEIN TGN38"/>
    <property type="match status" value="1"/>
</dbReference>
<feature type="compositionally biased region" description="Basic and acidic residues" evidence="1">
    <location>
        <begin position="168"/>
        <end position="188"/>
    </location>
</feature>